<sequence>MIGFTTSTGYVTKYFKNNILFREIFLGKTFQVAGKGVCIIFMYVILSFQALDGAFNVFCNENVGNISSAKMLAASCQDILKRGREELVIETVEKTLKKASISKARMENMKAVLTLAENMQINFEEYLNLNPQKQSKQYLSFVDFLAYGLKLIIGFSSCCHRTVHLSCHRSYSVGFLQDTINLSEFLTYIALVGILNSIQQSKAIKKGNQWYASSLDLTSDYRNLREDNMELLYVLHGQEGGITHVQFSRDGNYLYTGSRRVGFVDKLQRRRQELTQTTPDQPVDDEAVYYKVAGDCPKGCVYSLRSLWRKKRRYVDPDASTSQVLAQMRMGNFMILSKGSETELLYSVSDPLLIRDGSETEYNNSVSDPLLIRYGSETEYNNSVSD</sequence>
<evidence type="ECO:0000313" key="2">
    <source>
        <dbReference type="Proteomes" id="UP001419268"/>
    </source>
</evidence>
<gene>
    <name evidence="1" type="ORF">Scep_027416</name>
</gene>
<evidence type="ECO:0000313" key="1">
    <source>
        <dbReference type="EMBL" id="KAK9088334.1"/>
    </source>
</evidence>
<dbReference type="AlphaFoldDB" id="A0AAP0HIH4"/>
<dbReference type="SUPFAM" id="SSF50978">
    <property type="entry name" value="WD40 repeat-like"/>
    <property type="match status" value="1"/>
</dbReference>
<dbReference type="EMBL" id="JBBNAG010000012">
    <property type="protein sequence ID" value="KAK9088334.1"/>
    <property type="molecule type" value="Genomic_DNA"/>
</dbReference>
<accession>A0AAP0HIH4</accession>
<comment type="caution">
    <text evidence="1">The sequence shown here is derived from an EMBL/GenBank/DDBJ whole genome shotgun (WGS) entry which is preliminary data.</text>
</comment>
<organism evidence="1 2">
    <name type="scientific">Stephania cephalantha</name>
    <dbReference type="NCBI Taxonomy" id="152367"/>
    <lineage>
        <taxon>Eukaryota</taxon>
        <taxon>Viridiplantae</taxon>
        <taxon>Streptophyta</taxon>
        <taxon>Embryophyta</taxon>
        <taxon>Tracheophyta</taxon>
        <taxon>Spermatophyta</taxon>
        <taxon>Magnoliopsida</taxon>
        <taxon>Ranunculales</taxon>
        <taxon>Menispermaceae</taxon>
        <taxon>Menispermoideae</taxon>
        <taxon>Cissampelideae</taxon>
        <taxon>Stephania</taxon>
    </lineage>
</organism>
<dbReference type="Proteomes" id="UP001419268">
    <property type="component" value="Unassembled WGS sequence"/>
</dbReference>
<keyword evidence="2" id="KW-1185">Reference proteome</keyword>
<dbReference type="InterPro" id="IPR036322">
    <property type="entry name" value="WD40_repeat_dom_sf"/>
</dbReference>
<reference evidence="1 2" key="1">
    <citation type="submission" date="2024-01" db="EMBL/GenBank/DDBJ databases">
        <title>Genome assemblies of Stephania.</title>
        <authorList>
            <person name="Yang L."/>
        </authorList>
    </citation>
    <scope>NUCLEOTIDE SEQUENCE [LARGE SCALE GENOMIC DNA]</scope>
    <source>
        <strain evidence="1">JXDWG</strain>
        <tissue evidence="1">Leaf</tissue>
    </source>
</reference>
<proteinExistence type="predicted"/>
<name>A0AAP0HIH4_9MAGN</name>
<protein>
    <submittedName>
        <fullName evidence="1">Uncharacterized protein</fullName>
    </submittedName>
</protein>